<dbReference type="Pfam" id="PF03328">
    <property type="entry name" value="HpcH_HpaI"/>
    <property type="match status" value="1"/>
</dbReference>
<dbReference type="EMBL" id="LR633967">
    <property type="protein sequence ID" value="VUX55830.1"/>
    <property type="molecule type" value="Genomic_DNA"/>
</dbReference>
<comment type="cofactor">
    <cofactor evidence="1">
        <name>Mg(2+)</name>
        <dbReference type="ChEBI" id="CHEBI:18420"/>
    </cofactor>
</comment>
<feature type="domain" description="HpcH/HpaI aldolase/citrate lyase" evidence="6">
    <location>
        <begin position="3"/>
        <end position="226"/>
    </location>
</feature>
<protein>
    <submittedName>
        <fullName evidence="7">HpcH/HpaI aldolase/citrate lyase family</fullName>
    </submittedName>
</protein>
<dbReference type="GO" id="GO:0006107">
    <property type="term" value="P:oxaloacetate metabolic process"/>
    <property type="evidence" value="ECO:0007669"/>
    <property type="project" value="TreeGrafter"/>
</dbReference>
<evidence type="ECO:0000256" key="5">
    <source>
        <dbReference type="PIRSR" id="PIRSR015582-2"/>
    </source>
</evidence>
<gene>
    <name evidence="7" type="ORF">JTBM06_V1_130007</name>
</gene>
<dbReference type="AlphaFoldDB" id="A0A7D9D1V1"/>
<dbReference type="PANTHER" id="PTHR32308">
    <property type="entry name" value="LYASE BETA SUBUNIT, PUTATIVE (AFU_ORTHOLOGUE AFUA_4G13030)-RELATED"/>
    <property type="match status" value="1"/>
</dbReference>
<feature type="binding site" evidence="4">
    <location>
        <position position="62"/>
    </location>
    <ligand>
        <name>substrate</name>
    </ligand>
</feature>
<dbReference type="InterPro" id="IPR011206">
    <property type="entry name" value="Citrate_lyase_beta/mcl1/mcl2"/>
</dbReference>
<evidence type="ECO:0000313" key="7">
    <source>
        <dbReference type="EMBL" id="VUX55830.1"/>
    </source>
</evidence>
<dbReference type="InterPro" id="IPR015813">
    <property type="entry name" value="Pyrv/PenolPyrv_kinase-like_dom"/>
</dbReference>
<keyword evidence="2 5" id="KW-0479">Metal-binding</keyword>
<keyword evidence="7" id="KW-0456">Lyase</keyword>
<evidence type="ECO:0000256" key="3">
    <source>
        <dbReference type="ARBA" id="ARBA00022842"/>
    </source>
</evidence>
<evidence type="ECO:0000259" key="6">
    <source>
        <dbReference type="Pfam" id="PF03328"/>
    </source>
</evidence>
<name>A0A7D9D1V1_9GAMM</name>
<dbReference type="PIRSF" id="PIRSF015582">
    <property type="entry name" value="Cit_lyase_B"/>
    <property type="match status" value="1"/>
</dbReference>
<sequence length="288" mass="30811">MSRSFLFVPADSERKLEKAGTSGADALILDLEDSVAASARSKARNLAAEFLKQESNSKIWVRINPLDSADALEDLQAVMPAAPEGIVLPKPRGASDAKQLAKLLDALEQESELEAGRTLILPVATERPAALFGMDEYAESTARLAGLTWGAEDLSTAVGASSNRDESGNWLPPYQLARSLCLFAAAAAGVPAVDTVYTDFKDVDGLAGFAAAARRDGFEGMLAIHPEQVAIINKAFVPTPAETERAQRIIALFAANPEVGALGMDGEMIDRPHWLQAKRILETARRLK</sequence>
<dbReference type="GO" id="GO:0000287">
    <property type="term" value="F:magnesium ion binding"/>
    <property type="evidence" value="ECO:0007669"/>
    <property type="project" value="TreeGrafter"/>
</dbReference>
<evidence type="ECO:0000256" key="1">
    <source>
        <dbReference type="ARBA" id="ARBA00001946"/>
    </source>
</evidence>
<dbReference type="InterPro" id="IPR040442">
    <property type="entry name" value="Pyrv_kinase-like_dom_sf"/>
</dbReference>
<keyword evidence="3 5" id="KW-0460">Magnesium</keyword>
<dbReference type="Gene3D" id="3.20.20.60">
    <property type="entry name" value="Phosphoenolpyruvate-binding domains"/>
    <property type="match status" value="1"/>
</dbReference>
<feature type="binding site" evidence="5">
    <location>
        <position position="126"/>
    </location>
    <ligand>
        <name>Mg(2+)</name>
        <dbReference type="ChEBI" id="CHEBI:18420"/>
    </ligand>
</feature>
<dbReference type="InterPro" id="IPR005000">
    <property type="entry name" value="Aldolase/citrate-lyase_domain"/>
</dbReference>
<feature type="binding site" evidence="4">
    <location>
        <position position="126"/>
    </location>
    <ligand>
        <name>substrate</name>
    </ligand>
</feature>
<dbReference type="SUPFAM" id="SSF51621">
    <property type="entry name" value="Phosphoenolpyruvate/pyruvate domain"/>
    <property type="match status" value="1"/>
</dbReference>
<organism evidence="7">
    <name type="scientific">uncultured Woeseiaceae bacterium</name>
    <dbReference type="NCBI Taxonomy" id="1983305"/>
    <lineage>
        <taxon>Bacteria</taxon>
        <taxon>Pseudomonadati</taxon>
        <taxon>Pseudomonadota</taxon>
        <taxon>Gammaproteobacteria</taxon>
        <taxon>Woeseiales</taxon>
        <taxon>Woeseiaceae</taxon>
        <taxon>environmental samples</taxon>
    </lineage>
</organism>
<dbReference type="PANTHER" id="PTHR32308:SF0">
    <property type="entry name" value="HPCH_HPAI ALDOLASE_CITRATE LYASE DOMAIN-CONTAINING PROTEIN"/>
    <property type="match status" value="1"/>
</dbReference>
<accession>A0A7D9D1V1</accession>
<evidence type="ECO:0000256" key="2">
    <source>
        <dbReference type="ARBA" id="ARBA00022723"/>
    </source>
</evidence>
<evidence type="ECO:0000256" key="4">
    <source>
        <dbReference type="PIRSR" id="PIRSR015582-1"/>
    </source>
</evidence>
<dbReference type="GO" id="GO:0016829">
    <property type="term" value="F:lyase activity"/>
    <property type="evidence" value="ECO:0007669"/>
    <property type="project" value="UniProtKB-KW"/>
</dbReference>
<proteinExistence type="predicted"/>
<reference evidence="7" key="1">
    <citation type="submission" date="2019-07" db="EMBL/GenBank/DDBJ databases">
        <authorList>
            <person name="Weber M."/>
            <person name="Kostadinov I."/>
            <person name="Kostadinov D I."/>
        </authorList>
    </citation>
    <scope>NUCLEOTIDE SEQUENCE</scope>
    <source>
        <strain evidence="7">Gfbio:sag-sample-m06:053724c1-46a9-4a36-b237-ea2bf867836b</strain>
    </source>
</reference>
<feature type="binding site" evidence="5">
    <location>
        <position position="153"/>
    </location>
    <ligand>
        <name>Mg(2+)</name>
        <dbReference type="ChEBI" id="CHEBI:18420"/>
    </ligand>
</feature>